<evidence type="ECO:0000259" key="13">
    <source>
        <dbReference type="PROSITE" id="PS51669"/>
    </source>
</evidence>
<dbReference type="Pfam" id="PF13510">
    <property type="entry name" value="Fer2_4"/>
    <property type="match status" value="1"/>
</dbReference>
<dbReference type="InterPro" id="IPR015405">
    <property type="entry name" value="NDUFS1-like_C"/>
</dbReference>
<evidence type="ECO:0000313" key="16">
    <source>
        <dbReference type="Proteomes" id="UP000275078"/>
    </source>
</evidence>
<evidence type="ECO:0000256" key="6">
    <source>
        <dbReference type="ARBA" id="ARBA00023004"/>
    </source>
</evidence>
<dbReference type="InterPro" id="IPR054351">
    <property type="entry name" value="NADH_UbQ_OxRdtase_ferredoxin"/>
</dbReference>
<dbReference type="InterPro" id="IPR010228">
    <property type="entry name" value="NADH_UbQ_OxRdtase_Gsu"/>
</dbReference>
<dbReference type="InterPro" id="IPR006656">
    <property type="entry name" value="Mopterin_OxRdtase"/>
</dbReference>
<dbReference type="GO" id="GO:0046872">
    <property type="term" value="F:metal ion binding"/>
    <property type="evidence" value="ECO:0007669"/>
    <property type="project" value="UniProtKB-KW"/>
</dbReference>
<dbReference type="AlphaFoldDB" id="A0A3N4IEH7"/>
<dbReference type="InterPro" id="IPR036010">
    <property type="entry name" value="2Fe-2S_ferredoxin-like_sf"/>
</dbReference>
<comment type="cofactor">
    <cofactor evidence="1">
        <name>[4Fe-4S] cluster</name>
        <dbReference type="ChEBI" id="CHEBI:49883"/>
    </cofactor>
</comment>
<dbReference type="PROSITE" id="PS51085">
    <property type="entry name" value="2FE2S_FER_2"/>
    <property type="match status" value="1"/>
</dbReference>
<evidence type="ECO:0000313" key="15">
    <source>
        <dbReference type="EMBL" id="RPA84189.1"/>
    </source>
</evidence>
<dbReference type="PROSITE" id="PS00642">
    <property type="entry name" value="COMPLEX1_75K_2"/>
    <property type="match status" value="1"/>
</dbReference>
<dbReference type="SUPFAM" id="SSF54292">
    <property type="entry name" value="2Fe-2S ferredoxin-like"/>
    <property type="match status" value="1"/>
</dbReference>
<accession>A0A3N4IEH7</accession>
<dbReference type="Gene3D" id="3.30.200.210">
    <property type="match status" value="1"/>
</dbReference>
<dbReference type="PROSITE" id="PS00643">
    <property type="entry name" value="COMPLEX1_75K_3"/>
    <property type="match status" value="1"/>
</dbReference>
<dbReference type="EMBL" id="ML119660">
    <property type="protein sequence ID" value="RPA84189.1"/>
    <property type="molecule type" value="Genomic_DNA"/>
</dbReference>
<keyword evidence="4" id="KW-0479">Metal-binding</keyword>
<comment type="similarity">
    <text evidence="2 11">Belongs to the complex I 75 kDa subunit family.</text>
</comment>
<dbReference type="InterPro" id="IPR050123">
    <property type="entry name" value="Prok_molybdopt-oxidoreductase"/>
</dbReference>
<feature type="domain" description="4Fe-4S His(Cys)3-ligated-type" evidence="14">
    <location>
        <begin position="112"/>
        <end position="151"/>
    </location>
</feature>
<dbReference type="OrthoDB" id="10249365at2759"/>
<dbReference type="GO" id="GO:0008137">
    <property type="term" value="F:NADH dehydrogenase (ubiquinone) activity"/>
    <property type="evidence" value="ECO:0007669"/>
    <property type="project" value="InterPro"/>
</dbReference>
<dbReference type="FunFam" id="3.10.20.740:FF:000001">
    <property type="entry name" value="NADH-quinone oxidoreductase subunit G"/>
    <property type="match status" value="1"/>
</dbReference>
<dbReference type="GO" id="GO:0051539">
    <property type="term" value="F:4 iron, 4 sulfur cluster binding"/>
    <property type="evidence" value="ECO:0007669"/>
    <property type="project" value="UniProtKB-KW"/>
</dbReference>
<gene>
    <name evidence="15" type="ORF">BJ508DRAFT_323831</name>
</gene>
<dbReference type="Pfam" id="PF00384">
    <property type="entry name" value="Molybdopterin"/>
    <property type="match status" value="1"/>
</dbReference>
<dbReference type="Pfam" id="PF22151">
    <property type="entry name" value="Fer4_NDSU1"/>
    <property type="match status" value="1"/>
</dbReference>
<dbReference type="NCBIfam" id="TIGR01973">
    <property type="entry name" value="NuoG"/>
    <property type="match status" value="1"/>
</dbReference>
<keyword evidence="5" id="KW-1278">Translocase</keyword>
<evidence type="ECO:0000259" key="12">
    <source>
        <dbReference type="PROSITE" id="PS51085"/>
    </source>
</evidence>
<dbReference type="SUPFAM" id="SSF53706">
    <property type="entry name" value="Formate dehydrogenase/DMSO reductase, domains 1-3"/>
    <property type="match status" value="1"/>
</dbReference>
<dbReference type="InterPro" id="IPR006963">
    <property type="entry name" value="Mopterin_OxRdtase_4Fe-4S_dom"/>
</dbReference>
<evidence type="ECO:0000256" key="7">
    <source>
        <dbReference type="ARBA" id="ARBA00023014"/>
    </source>
</evidence>
<dbReference type="InterPro" id="IPR019574">
    <property type="entry name" value="NADH_UbQ_OxRdtase_Gsu_4Fe4S-bd"/>
</dbReference>
<feature type="domain" description="4Fe-4S Mo/W bis-MGD-type" evidence="13">
    <location>
        <begin position="259"/>
        <end position="315"/>
    </location>
</feature>
<dbReference type="PROSITE" id="PS51669">
    <property type="entry name" value="4FE4S_MOW_BIS_MGD"/>
    <property type="match status" value="1"/>
</dbReference>
<sequence length="747" mass="81571">MLRQGFARSAATALRNGKAFKATRTFSASATRKAEVEITIDGKKVMIEQGAALIQACEKAGATIPRYCYHEKLGIAGNCRMCLVEVERAPKPVASCAWPVQAGMVVHTNSPVVHKAREGVMEFLLANHPLDCPICDQGGECDLQDQSMRYGADRGRFHEIGGKRAVEDKDLGPLVKASKEVVLATSMNRCIHCTRCVRFSNDIAGAPEMGSTGRGNDIQIGTYLQRHLNSEMSGNVIDLCPVGALTSKPYAFRARPWELKKTESIDVHNGLGSAIRIDSRGLEVMRVIPRLNDDVNEEWIDDKSRFACDGLRTQRLTTPLVRRGDKFYPATWEQALEEIKTGYEKVAPKENEVKFVAGQLVEVEALVAAKDLAARLNTENLALDQPQGDQPLAHGVDIRANYTFNSKITGVEDADAILLVGTNPRHEAAVLNARIRKQWLRSDLEIGLVGEDFDATFEYSKLGRDVAALKKALSGDFGKKLLKAEKPMIIVGSGVVEHPDAKAFFEVIGSFVDKNASKLLTPEWNAYNVLQRAASRTGAYDIGFAVPSQKVASTKPKFVYLLGADEVSAKDIPKDAFVVYQGHHGDEGAKLADVVLPGAAYTEKSVTYVNTEGRVQLTRAAVSLPGASREDWKILRAVSEFIGSSPLPYDDVVGLRERITEISPSLVYYDFVEPTSNEIAKLGVKVDLVDQNKGAKASNKPLTKVIDNFYFTDAIARSSPTMARCSADNLLKVEPLDMPQVTTAASA</sequence>
<keyword evidence="8" id="KW-0520">NAD</keyword>
<organism evidence="15 16">
    <name type="scientific">Ascobolus immersus RN42</name>
    <dbReference type="NCBI Taxonomy" id="1160509"/>
    <lineage>
        <taxon>Eukaryota</taxon>
        <taxon>Fungi</taxon>
        <taxon>Dikarya</taxon>
        <taxon>Ascomycota</taxon>
        <taxon>Pezizomycotina</taxon>
        <taxon>Pezizomycetes</taxon>
        <taxon>Pezizales</taxon>
        <taxon>Ascobolaceae</taxon>
        <taxon>Ascobolus</taxon>
    </lineage>
</organism>
<dbReference type="Gene3D" id="3.30.70.20">
    <property type="match status" value="1"/>
</dbReference>
<reference evidence="15 16" key="1">
    <citation type="journal article" date="2018" name="Nat. Ecol. Evol.">
        <title>Pezizomycetes genomes reveal the molecular basis of ectomycorrhizal truffle lifestyle.</title>
        <authorList>
            <person name="Murat C."/>
            <person name="Payen T."/>
            <person name="Noel B."/>
            <person name="Kuo A."/>
            <person name="Morin E."/>
            <person name="Chen J."/>
            <person name="Kohler A."/>
            <person name="Krizsan K."/>
            <person name="Balestrini R."/>
            <person name="Da Silva C."/>
            <person name="Montanini B."/>
            <person name="Hainaut M."/>
            <person name="Levati E."/>
            <person name="Barry K.W."/>
            <person name="Belfiori B."/>
            <person name="Cichocki N."/>
            <person name="Clum A."/>
            <person name="Dockter R.B."/>
            <person name="Fauchery L."/>
            <person name="Guy J."/>
            <person name="Iotti M."/>
            <person name="Le Tacon F."/>
            <person name="Lindquist E.A."/>
            <person name="Lipzen A."/>
            <person name="Malagnac F."/>
            <person name="Mello A."/>
            <person name="Molinier V."/>
            <person name="Miyauchi S."/>
            <person name="Poulain J."/>
            <person name="Riccioni C."/>
            <person name="Rubini A."/>
            <person name="Sitrit Y."/>
            <person name="Splivallo R."/>
            <person name="Traeger S."/>
            <person name="Wang M."/>
            <person name="Zifcakova L."/>
            <person name="Wipf D."/>
            <person name="Zambonelli A."/>
            <person name="Paolocci F."/>
            <person name="Nowrousian M."/>
            <person name="Ottonello S."/>
            <person name="Baldrian P."/>
            <person name="Spatafora J.W."/>
            <person name="Henrissat B."/>
            <person name="Nagy L.G."/>
            <person name="Aury J.M."/>
            <person name="Wincker P."/>
            <person name="Grigoriev I.V."/>
            <person name="Bonfante P."/>
            <person name="Martin F.M."/>
        </authorList>
    </citation>
    <scope>NUCLEOTIDE SEQUENCE [LARGE SCALE GENOMIC DNA]</scope>
    <source>
        <strain evidence="15 16">RN42</strain>
    </source>
</reference>
<dbReference type="SUPFAM" id="SSF54862">
    <property type="entry name" value="4Fe-4S ferredoxins"/>
    <property type="match status" value="1"/>
</dbReference>
<dbReference type="Pfam" id="PF09326">
    <property type="entry name" value="NADH_dhqG_C"/>
    <property type="match status" value="1"/>
</dbReference>
<evidence type="ECO:0000256" key="10">
    <source>
        <dbReference type="ARBA" id="ARBA00070722"/>
    </source>
</evidence>
<evidence type="ECO:0000256" key="8">
    <source>
        <dbReference type="ARBA" id="ARBA00023027"/>
    </source>
</evidence>
<evidence type="ECO:0000256" key="1">
    <source>
        <dbReference type="ARBA" id="ARBA00001966"/>
    </source>
</evidence>
<proteinExistence type="inferred from homology"/>
<keyword evidence="6" id="KW-0408">Iron</keyword>
<evidence type="ECO:0000259" key="14">
    <source>
        <dbReference type="PROSITE" id="PS51839"/>
    </source>
</evidence>
<dbReference type="Gene3D" id="3.10.20.740">
    <property type="match status" value="1"/>
</dbReference>
<dbReference type="Proteomes" id="UP000275078">
    <property type="component" value="Unassembled WGS sequence"/>
</dbReference>
<dbReference type="PROSITE" id="PS51839">
    <property type="entry name" value="4FE4S_HC3"/>
    <property type="match status" value="1"/>
</dbReference>
<dbReference type="PANTHER" id="PTHR43105:SF13">
    <property type="entry name" value="NADH-UBIQUINONE OXIDOREDUCTASE 75 KDA SUBUNIT, MITOCHONDRIAL"/>
    <property type="match status" value="1"/>
</dbReference>
<dbReference type="InterPro" id="IPR001041">
    <property type="entry name" value="2Fe-2S_ferredoxin-type"/>
</dbReference>
<dbReference type="Gene3D" id="3.40.50.740">
    <property type="match status" value="1"/>
</dbReference>
<evidence type="ECO:0000256" key="5">
    <source>
        <dbReference type="ARBA" id="ARBA00022967"/>
    </source>
</evidence>
<comment type="cofactor">
    <cofactor evidence="9">
        <name>[2Fe-2S] cluster</name>
        <dbReference type="ChEBI" id="CHEBI:190135"/>
    </cofactor>
</comment>
<dbReference type="PANTHER" id="PTHR43105">
    <property type="entry name" value="RESPIRATORY NITRATE REDUCTASE"/>
    <property type="match status" value="1"/>
</dbReference>
<keyword evidence="15" id="KW-0830">Ubiquinone</keyword>
<dbReference type="GO" id="GO:0042773">
    <property type="term" value="P:ATP synthesis coupled electron transport"/>
    <property type="evidence" value="ECO:0007669"/>
    <property type="project" value="InterPro"/>
</dbReference>
<feature type="domain" description="2Fe-2S ferredoxin-type" evidence="12">
    <location>
        <begin position="34"/>
        <end position="112"/>
    </location>
</feature>
<dbReference type="PROSITE" id="PS00641">
    <property type="entry name" value="COMPLEX1_75K_1"/>
    <property type="match status" value="1"/>
</dbReference>
<evidence type="ECO:0000256" key="9">
    <source>
        <dbReference type="ARBA" id="ARBA00034078"/>
    </source>
</evidence>
<dbReference type="FunFam" id="3.30.200.210:FF:000002">
    <property type="entry name" value="NADH-ubiquinone oxidoreductase 75 kDa subunit"/>
    <property type="match status" value="1"/>
</dbReference>
<dbReference type="CDD" id="cd02773">
    <property type="entry name" value="MopB_Res-Cmplx1_Nad11"/>
    <property type="match status" value="1"/>
</dbReference>
<protein>
    <recommendedName>
        <fullName evidence="10">NADH-ubiquinone oxidoreductase 78 kDa subunit, mitochondrial</fullName>
    </recommendedName>
</protein>
<dbReference type="InterPro" id="IPR000283">
    <property type="entry name" value="NADH_UbQ_OxRdtase_75kDa_su_CS"/>
</dbReference>
<dbReference type="CDD" id="cd00207">
    <property type="entry name" value="fer2"/>
    <property type="match status" value="1"/>
</dbReference>
<dbReference type="SMART" id="SM00929">
    <property type="entry name" value="NADH-G_4Fe-4S_3"/>
    <property type="match status" value="1"/>
</dbReference>
<evidence type="ECO:0000256" key="4">
    <source>
        <dbReference type="ARBA" id="ARBA00022723"/>
    </source>
</evidence>
<evidence type="ECO:0000256" key="2">
    <source>
        <dbReference type="ARBA" id="ARBA00005404"/>
    </source>
</evidence>
<keyword evidence="7" id="KW-0411">Iron-sulfur</keyword>
<dbReference type="GO" id="GO:0016020">
    <property type="term" value="C:membrane"/>
    <property type="evidence" value="ECO:0007669"/>
    <property type="project" value="InterPro"/>
</dbReference>
<dbReference type="Pfam" id="PF10588">
    <property type="entry name" value="NADH-G_4Fe-4S_3"/>
    <property type="match status" value="1"/>
</dbReference>
<dbReference type="Pfam" id="PF22117">
    <property type="entry name" value="Fer4_Nqo3"/>
    <property type="match status" value="1"/>
</dbReference>
<dbReference type="FunFam" id="3.40.50.740:FF:000016">
    <property type="entry name" value="NADH dehydrogenase (Quinone), G subunit"/>
    <property type="match status" value="1"/>
</dbReference>
<dbReference type="GO" id="GO:0016651">
    <property type="term" value="F:oxidoreductase activity, acting on NAD(P)H"/>
    <property type="evidence" value="ECO:0007669"/>
    <property type="project" value="InterPro"/>
</dbReference>
<keyword evidence="3" id="KW-0004">4Fe-4S</keyword>
<evidence type="ECO:0000256" key="3">
    <source>
        <dbReference type="ARBA" id="ARBA00022485"/>
    </source>
</evidence>
<evidence type="ECO:0000256" key="11">
    <source>
        <dbReference type="RuleBase" id="RU004523"/>
    </source>
</evidence>
<name>A0A3N4IEH7_ASCIM</name>
<keyword evidence="16" id="KW-1185">Reference proteome</keyword>
<dbReference type="STRING" id="1160509.A0A3N4IEH7"/>
<dbReference type="FunFam" id="3.30.70.20:FF:000002">
    <property type="entry name" value="NADH-ubiquinone oxidoreductase 75 kDa subunit"/>
    <property type="match status" value="1"/>
</dbReference>